<evidence type="ECO:0000313" key="2">
    <source>
        <dbReference type="EMBL" id="NWK57156.1"/>
    </source>
</evidence>
<evidence type="ECO:0000313" key="3">
    <source>
        <dbReference type="Proteomes" id="UP000557872"/>
    </source>
</evidence>
<dbReference type="InterPro" id="IPR008930">
    <property type="entry name" value="Terpenoid_cyclase/PrenylTrfase"/>
</dbReference>
<keyword evidence="1" id="KW-0732">Signal</keyword>
<dbReference type="AlphaFoldDB" id="A0A851GIH6"/>
<evidence type="ECO:0008006" key="4">
    <source>
        <dbReference type="Google" id="ProtNLM"/>
    </source>
</evidence>
<dbReference type="SUPFAM" id="SSF48239">
    <property type="entry name" value="Terpenoid cyclases/Protein prenyltransferases"/>
    <property type="match status" value="1"/>
</dbReference>
<proteinExistence type="predicted"/>
<sequence length="387" mass="42989">MNTHTMLKRLAMPMVISCLSLNAQAQDNPYLSIKLEMKRAIERGNAYLKTQQDKEGYWREPKYPAYTALALTAAMRSPSHEKAEYIDKGYAWLAKQQKDDGGIYGKGLGTYNTSTAIVALVSTGDKTYHPAILKARRFLINQQADWDTKGQADNKYDGGIGYGGSYNHSDMSNTYLAIEALRLSRSIAQDNAEGKQPELNWDAAIQFISRTQNLKATNDQLGISDDGSFNYFPGDSKAGHNTNPDGTKTLRGYGSMSYAGLLSMIYADLDASDPRVVAVKKWAGNNYSVKENPGMATKEDPTLGQQGLYYYYHAMAKALAAANIDKLPLQGGKKADWRKDIASELLTAQREDGSWLNKNSRWWESDPVLVTAYAVLTLEQIYHSIPE</sequence>
<dbReference type="RefSeq" id="WP_178933985.1">
    <property type="nucleotide sequence ID" value="NZ_JACBAZ010000008.1"/>
</dbReference>
<accession>A0A851GIH6</accession>
<evidence type="ECO:0000256" key="1">
    <source>
        <dbReference type="SAM" id="SignalP"/>
    </source>
</evidence>
<gene>
    <name evidence="2" type="ORF">HW115_16155</name>
</gene>
<feature type="signal peptide" evidence="1">
    <location>
        <begin position="1"/>
        <end position="25"/>
    </location>
</feature>
<name>A0A851GIH6_9BACT</name>
<protein>
    <recommendedName>
        <fullName evidence="4">Cycloartenol synthase</fullName>
    </recommendedName>
</protein>
<comment type="caution">
    <text evidence="2">The sequence shown here is derived from an EMBL/GenBank/DDBJ whole genome shotgun (WGS) entry which is preliminary data.</text>
</comment>
<dbReference type="Gene3D" id="1.50.10.20">
    <property type="match status" value="1"/>
</dbReference>
<feature type="chain" id="PRO_5032348814" description="Cycloartenol synthase" evidence="1">
    <location>
        <begin position="26"/>
        <end position="387"/>
    </location>
</feature>
<reference evidence="2 3" key="1">
    <citation type="submission" date="2020-07" db="EMBL/GenBank/DDBJ databases">
        <title>Roseicoccus Jingziensis gen. nov., sp. nov., isolated from coastal seawater.</title>
        <authorList>
            <person name="Feng X."/>
        </authorList>
    </citation>
    <scope>NUCLEOTIDE SEQUENCE [LARGE SCALE GENOMIC DNA]</scope>
    <source>
        <strain evidence="2 3">N1E253</strain>
    </source>
</reference>
<keyword evidence="3" id="KW-1185">Reference proteome</keyword>
<dbReference type="EMBL" id="JACBAZ010000008">
    <property type="protein sequence ID" value="NWK57156.1"/>
    <property type="molecule type" value="Genomic_DNA"/>
</dbReference>
<dbReference type="Proteomes" id="UP000557872">
    <property type="component" value="Unassembled WGS sequence"/>
</dbReference>
<dbReference type="CDD" id="cd00688">
    <property type="entry name" value="ISOPREN_C2_like"/>
    <property type="match status" value="1"/>
</dbReference>
<organism evidence="2 3">
    <name type="scientific">Oceaniferula marina</name>
    <dbReference type="NCBI Taxonomy" id="2748318"/>
    <lineage>
        <taxon>Bacteria</taxon>
        <taxon>Pseudomonadati</taxon>
        <taxon>Verrucomicrobiota</taxon>
        <taxon>Verrucomicrobiia</taxon>
        <taxon>Verrucomicrobiales</taxon>
        <taxon>Verrucomicrobiaceae</taxon>
        <taxon>Oceaniferula</taxon>
    </lineage>
</organism>